<comment type="caution">
    <text evidence="1">The sequence shown here is derived from an EMBL/GenBank/DDBJ whole genome shotgun (WGS) entry which is preliminary data.</text>
</comment>
<organism evidence="1 2">
    <name type="scientific">Pedobacter africanus</name>
    <dbReference type="NCBI Taxonomy" id="151894"/>
    <lineage>
        <taxon>Bacteria</taxon>
        <taxon>Pseudomonadati</taxon>
        <taxon>Bacteroidota</taxon>
        <taxon>Sphingobacteriia</taxon>
        <taxon>Sphingobacteriales</taxon>
        <taxon>Sphingobacteriaceae</taxon>
        <taxon>Pedobacter</taxon>
    </lineage>
</organism>
<dbReference type="EMBL" id="JAVDTF010000004">
    <property type="protein sequence ID" value="MDR6785504.1"/>
    <property type="molecule type" value="Genomic_DNA"/>
</dbReference>
<protein>
    <submittedName>
        <fullName evidence="1">Uncharacterized protein</fullName>
    </submittedName>
</protein>
<evidence type="ECO:0000313" key="1">
    <source>
        <dbReference type="EMBL" id="MDR6785504.1"/>
    </source>
</evidence>
<gene>
    <name evidence="1" type="ORF">J2X78_004089</name>
</gene>
<evidence type="ECO:0000313" key="2">
    <source>
        <dbReference type="Proteomes" id="UP001246858"/>
    </source>
</evidence>
<sequence>MKTLNIYGIALLSMLAFSACDKELSTPPPNAKVNGTAIIDQKTAQIVLNGVYYRFANASSTQISWTSQNVAPGMLTGMLAYAFGGAYQIESNINLNAMLIPSIWTNNYQLLAQANGFIEGVTALGDHDFATPGRKAEMLAEARYVRAHAHFKLLLYFSEWKDLGSKNGVLLRTELGGLSTVIKSRNTVAESYDAILSDLDYAVANGPENNPNYFVNKYAAMALEARVLLTRGQPADITKALALTNMVIGSNKYQLEPNLKDIFYSKGLASKEVILGLRPQINQEMNREIQSNNFRLTASSGFAAKKAFRTLLSGDPRQTWMIGVKTNRVGHPDDEYFTKYGAWPAASATQLSETQYAIRLSEVYLMRAEALARSGGSLIDAKADIKLVMAKAGVTIFALVDAASTSEEVWIQAYYETLRNLSTEDGIDWNALVRFPLATITSLRPTITSVNQLWFGVPVAEFQTNPMFGSQNAGGYPVQ</sequence>
<reference evidence="1" key="1">
    <citation type="submission" date="2023-07" db="EMBL/GenBank/DDBJ databases">
        <title>Sorghum-associated microbial communities from plants grown in Nebraska, USA.</title>
        <authorList>
            <person name="Schachtman D."/>
        </authorList>
    </citation>
    <scope>NUCLEOTIDE SEQUENCE</scope>
    <source>
        <strain evidence="1">2697</strain>
    </source>
</reference>
<dbReference type="Proteomes" id="UP001246858">
    <property type="component" value="Unassembled WGS sequence"/>
</dbReference>
<proteinExistence type="predicted"/>
<accession>A0ACC6L2B9</accession>
<keyword evidence="2" id="KW-1185">Reference proteome</keyword>
<name>A0ACC6L2B9_9SPHI</name>